<accession>Q6ZKD2</accession>
<evidence type="ECO:0000313" key="2">
    <source>
        <dbReference type="EMBL" id="BAD05218.1"/>
    </source>
</evidence>
<organism evidence="2 3">
    <name type="scientific">Oryza sativa subsp. japonica</name>
    <name type="common">Rice</name>
    <dbReference type="NCBI Taxonomy" id="39947"/>
    <lineage>
        <taxon>Eukaryota</taxon>
        <taxon>Viridiplantae</taxon>
        <taxon>Streptophyta</taxon>
        <taxon>Embryophyta</taxon>
        <taxon>Tracheophyta</taxon>
        <taxon>Spermatophyta</taxon>
        <taxon>Magnoliopsida</taxon>
        <taxon>Liliopsida</taxon>
        <taxon>Poales</taxon>
        <taxon>Poaceae</taxon>
        <taxon>BOP clade</taxon>
        <taxon>Oryzoideae</taxon>
        <taxon>Oryzeae</taxon>
        <taxon>Oryzinae</taxon>
        <taxon>Oryza</taxon>
        <taxon>Oryza sativa</taxon>
    </lineage>
</organism>
<dbReference type="Proteomes" id="UP000000763">
    <property type="component" value="Chromosome 8"/>
</dbReference>
<dbReference type="EMBL" id="AP003880">
    <property type="protein sequence ID" value="BAD05218.1"/>
    <property type="molecule type" value="Genomic_DNA"/>
</dbReference>
<evidence type="ECO:0000256" key="1">
    <source>
        <dbReference type="SAM" id="MobiDB-lite"/>
    </source>
</evidence>
<protein>
    <submittedName>
        <fullName evidence="2">Uncharacterized protein</fullName>
    </submittedName>
</protein>
<feature type="region of interest" description="Disordered" evidence="1">
    <location>
        <begin position="24"/>
        <end position="44"/>
    </location>
</feature>
<dbReference type="AlphaFoldDB" id="Q6ZKD2"/>
<reference evidence="3" key="1">
    <citation type="journal article" date="2005" name="Nature">
        <title>The map-based sequence of the rice genome.</title>
        <authorList>
            <consortium name="International rice genome sequencing project (IRGSP)"/>
            <person name="Matsumoto T."/>
            <person name="Wu J."/>
            <person name="Kanamori H."/>
            <person name="Katayose Y."/>
            <person name="Fujisawa M."/>
            <person name="Namiki N."/>
            <person name="Mizuno H."/>
            <person name="Yamamoto K."/>
            <person name="Antonio B.A."/>
            <person name="Baba T."/>
            <person name="Sakata K."/>
            <person name="Nagamura Y."/>
            <person name="Aoki H."/>
            <person name="Arikawa K."/>
            <person name="Arita K."/>
            <person name="Bito T."/>
            <person name="Chiden Y."/>
            <person name="Fujitsuka N."/>
            <person name="Fukunaka R."/>
            <person name="Hamada M."/>
            <person name="Harada C."/>
            <person name="Hayashi A."/>
            <person name="Hijishita S."/>
            <person name="Honda M."/>
            <person name="Hosokawa S."/>
            <person name="Ichikawa Y."/>
            <person name="Idonuma A."/>
            <person name="Iijima M."/>
            <person name="Ikeda M."/>
            <person name="Ikeno M."/>
            <person name="Ito K."/>
            <person name="Ito S."/>
            <person name="Ito T."/>
            <person name="Ito Y."/>
            <person name="Ito Y."/>
            <person name="Iwabuchi A."/>
            <person name="Kamiya K."/>
            <person name="Karasawa W."/>
            <person name="Kurita K."/>
            <person name="Katagiri S."/>
            <person name="Kikuta A."/>
            <person name="Kobayashi H."/>
            <person name="Kobayashi N."/>
            <person name="Machita K."/>
            <person name="Maehara T."/>
            <person name="Masukawa M."/>
            <person name="Mizubayashi T."/>
            <person name="Mukai Y."/>
            <person name="Nagasaki H."/>
            <person name="Nagata Y."/>
            <person name="Naito S."/>
            <person name="Nakashima M."/>
            <person name="Nakama Y."/>
            <person name="Nakamichi Y."/>
            <person name="Nakamura M."/>
            <person name="Meguro A."/>
            <person name="Negishi M."/>
            <person name="Ohta I."/>
            <person name="Ohta T."/>
            <person name="Okamoto M."/>
            <person name="Ono N."/>
            <person name="Saji S."/>
            <person name="Sakaguchi M."/>
            <person name="Sakai K."/>
            <person name="Shibata M."/>
            <person name="Shimokawa T."/>
            <person name="Song J."/>
            <person name="Takazaki Y."/>
            <person name="Terasawa K."/>
            <person name="Tsugane M."/>
            <person name="Tsuji K."/>
            <person name="Ueda S."/>
            <person name="Waki K."/>
            <person name="Yamagata H."/>
            <person name="Yamamoto M."/>
            <person name="Yamamoto S."/>
            <person name="Yamane H."/>
            <person name="Yoshiki S."/>
            <person name="Yoshihara R."/>
            <person name="Yukawa K."/>
            <person name="Zhong H."/>
            <person name="Yano M."/>
            <person name="Yuan Q."/>
            <person name="Ouyang S."/>
            <person name="Liu J."/>
            <person name="Jones K.M."/>
            <person name="Gansberger K."/>
            <person name="Moffat K."/>
            <person name="Hill J."/>
            <person name="Bera J."/>
            <person name="Fadrosh D."/>
            <person name="Jin S."/>
            <person name="Johri S."/>
            <person name="Kim M."/>
            <person name="Overton L."/>
            <person name="Reardon M."/>
            <person name="Tsitrin T."/>
            <person name="Vuong H."/>
            <person name="Weaver B."/>
            <person name="Ciecko A."/>
            <person name="Tallon L."/>
            <person name="Jackson J."/>
            <person name="Pai G."/>
            <person name="Aken S.V."/>
            <person name="Utterback T."/>
            <person name="Reidmuller S."/>
            <person name="Feldblyum T."/>
            <person name="Hsiao J."/>
            <person name="Zismann V."/>
            <person name="Iobst S."/>
            <person name="de Vazeille A.R."/>
            <person name="Buell C.R."/>
            <person name="Ying K."/>
            <person name="Li Y."/>
            <person name="Lu T."/>
            <person name="Huang Y."/>
            <person name="Zhao Q."/>
            <person name="Feng Q."/>
            <person name="Zhang L."/>
            <person name="Zhu J."/>
            <person name="Weng Q."/>
            <person name="Mu J."/>
            <person name="Lu Y."/>
            <person name="Fan D."/>
            <person name="Liu Y."/>
            <person name="Guan J."/>
            <person name="Zhang Y."/>
            <person name="Yu S."/>
            <person name="Liu X."/>
            <person name="Zhang Y."/>
            <person name="Hong G."/>
            <person name="Han B."/>
            <person name="Choisne N."/>
            <person name="Demange N."/>
            <person name="Orjeda G."/>
            <person name="Samain S."/>
            <person name="Cattolico L."/>
            <person name="Pelletier E."/>
            <person name="Couloux A."/>
            <person name="Segurens B."/>
            <person name="Wincker P."/>
            <person name="D'Hont A."/>
            <person name="Scarpelli C."/>
            <person name="Weissenbach J."/>
            <person name="Salanoubat M."/>
            <person name="Quetier F."/>
            <person name="Yu Y."/>
            <person name="Kim H.R."/>
            <person name="Rambo T."/>
            <person name="Currie J."/>
            <person name="Collura K."/>
            <person name="Luo M."/>
            <person name="Yang T."/>
            <person name="Ammiraju J.S.S."/>
            <person name="Engler F."/>
            <person name="Soderlund C."/>
            <person name="Wing R.A."/>
            <person name="Palmer L.E."/>
            <person name="de la Bastide M."/>
            <person name="Spiegel L."/>
            <person name="Nascimento L."/>
            <person name="Zutavern T."/>
            <person name="O'Shaughnessy A."/>
            <person name="Dike S."/>
            <person name="Dedhia N."/>
            <person name="Preston R."/>
            <person name="Balija V."/>
            <person name="McCombie W.R."/>
            <person name="Chow T."/>
            <person name="Chen H."/>
            <person name="Chung M."/>
            <person name="Chen C."/>
            <person name="Shaw J."/>
            <person name="Wu H."/>
            <person name="Hsiao K."/>
            <person name="Chao Y."/>
            <person name="Chu M."/>
            <person name="Cheng C."/>
            <person name="Hour A."/>
            <person name="Lee P."/>
            <person name="Lin S."/>
            <person name="Lin Y."/>
            <person name="Liou J."/>
            <person name="Liu S."/>
            <person name="Hsing Y."/>
            <person name="Raghuvanshi S."/>
            <person name="Mohanty A."/>
            <person name="Bharti A.K."/>
            <person name="Gaur A."/>
            <person name="Gupta V."/>
            <person name="Kumar D."/>
            <person name="Ravi V."/>
            <person name="Vij S."/>
            <person name="Kapur A."/>
            <person name="Khurana P."/>
            <person name="Khurana P."/>
            <person name="Khurana J.P."/>
            <person name="Tyagi A.K."/>
            <person name="Gaikwad K."/>
            <person name="Singh A."/>
            <person name="Dalal V."/>
            <person name="Srivastava S."/>
            <person name="Dixit A."/>
            <person name="Pal A.K."/>
            <person name="Ghazi I.A."/>
            <person name="Yadav M."/>
            <person name="Pandit A."/>
            <person name="Bhargava A."/>
            <person name="Sureshbabu K."/>
            <person name="Batra K."/>
            <person name="Sharma T.R."/>
            <person name="Mohapatra T."/>
            <person name="Singh N.K."/>
            <person name="Messing J."/>
            <person name="Nelson A.B."/>
            <person name="Fuks G."/>
            <person name="Kavchok S."/>
            <person name="Keizer G."/>
            <person name="Linton E."/>
            <person name="Llaca V."/>
            <person name="Song R."/>
            <person name="Tanyolac B."/>
            <person name="Young S."/>
            <person name="Ho-Il K."/>
            <person name="Hahn J.H."/>
            <person name="Sangsakoo G."/>
            <person name="Vanavichit A."/>
            <person name="de Mattos Luiz.A.T."/>
            <person name="Zimmer P.D."/>
            <person name="Malone G."/>
            <person name="Dellagostin O."/>
            <person name="de Oliveira A.C."/>
            <person name="Bevan M."/>
            <person name="Bancroft I."/>
            <person name="Minx P."/>
            <person name="Cordum H."/>
            <person name="Wilson R."/>
            <person name="Cheng Z."/>
            <person name="Jin W."/>
            <person name="Jiang J."/>
            <person name="Leong S.A."/>
            <person name="Iwama H."/>
            <person name="Gojobori T."/>
            <person name="Itoh T."/>
            <person name="Niimura Y."/>
            <person name="Fujii Y."/>
            <person name="Habara T."/>
            <person name="Sakai H."/>
            <person name="Sato Y."/>
            <person name="Wilson G."/>
            <person name="Kumar K."/>
            <person name="McCouch S."/>
            <person name="Juretic N."/>
            <person name="Hoen D."/>
            <person name="Wright S."/>
            <person name="Bruskiewich R."/>
            <person name="Bureau T."/>
            <person name="Miyao A."/>
            <person name="Hirochika H."/>
            <person name="Nishikawa T."/>
            <person name="Kadowaki K."/>
            <person name="Sugiura M."/>
            <person name="Burr B."/>
            <person name="Sasaki T."/>
        </authorList>
    </citation>
    <scope>NUCLEOTIDE SEQUENCE [LARGE SCALE GENOMIC DNA]</scope>
    <source>
        <strain evidence="3">cv. Nipponbare</strain>
    </source>
</reference>
<name>Q6ZKD2_ORYSJ</name>
<gene>
    <name evidence="2" type="primary">OJ1123_G08.31</name>
</gene>
<sequence>MVAAMLDKGQAQLLQRMRGAGRAAHGCHSKEGNPVPWVHNGMVEDGGSSSGAAIRRCGDPGAGWSGCATYGIFRRRRAASAWPCKSRVAVTAWATRQRPCAMAAQRGA</sequence>
<proteinExistence type="predicted"/>
<evidence type="ECO:0000313" key="3">
    <source>
        <dbReference type="Proteomes" id="UP000000763"/>
    </source>
</evidence>
<reference evidence="3" key="2">
    <citation type="journal article" date="2008" name="Nucleic Acids Res.">
        <title>The rice annotation project database (RAP-DB): 2008 update.</title>
        <authorList>
            <consortium name="The rice annotation project (RAP)"/>
        </authorList>
    </citation>
    <scope>GENOME REANNOTATION</scope>
    <source>
        <strain evidence="3">cv. Nipponbare</strain>
    </source>
</reference>